<proteinExistence type="predicted"/>
<sequence length="214" mass="25484">MFTRLRVLFLFCFFSLVFTISSVELDQCEEGASCHSLRETVEALIESLDCRNFYVTGRCSEACFRELQRIFLYKKNLWIACSLSCWTEAYRELIEGWVSLCESRRSRESGKEKVFNWLESATATGRENLVSFGKQWTWGWWLQTFFYLTVLFFFLVFGVGLYKFCRQRRKQASHFLKKTLDIDDRPDSFSLLSRRGARRHLFKLLVPESWNKQQ</sequence>
<evidence type="ECO:0000256" key="1">
    <source>
        <dbReference type="SAM" id="Phobius"/>
    </source>
</evidence>
<organism evidence="3 4">
    <name type="scientific">Galdieria partita</name>
    <dbReference type="NCBI Taxonomy" id="83374"/>
    <lineage>
        <taxon>Eukaryota</taxon>
        <taxon>Rhodophyta</taxon>
        <taxon>Bangiophyceae</taxon>
        <taxon>Galdieriales</taxon>
        <taxon>Galdieriaceae</taxon>
        <taxon>Galdieria</taxon>
    </lineage>
</organism>
<reference evidence="3" key="1">
    <citation type="journal article" date="2022" name="Proc. Natl. Acad. Sci. U.S.A.">
        <title>Life cycle and functional genomics of the unicellular red alga Galdieria for elucidating algal and plant evolution and industrial use.</title>
        <authorList>
            <person name="Hirooka S."/>
            <person name="Itabashi T."/>
            <person name="Ichinose T.M."/>
            <person name="Onuma R."/>
            <person name="Fujiwara T."/>
            <person name="Yamashita S."/>
            <person name="Jong L.W."/>
            <person name="Tomita R."/>
            <person name="Iwane A.H."/>
            <person name="Miyagishima S.Y."/>
        </authorList>
    </citation>
    <scope>NUCLEOTIDE SEQUENCE</scope>
    <source>
        <strain evidence="3">NBRC 102759</strain>
    </source>
</reference>
<dbReference type="EMBL" id="BQMJ01000035">
    <property type="protein sequence ID" value="GJQ12590.1"/>
    <property type="molecule type" value="Genomic_DNA"/>
</dbReference>
<protein>
    <recommendedName>
        <fullName evidence="5">Transmembrane protein</fullName>
    </recommendedName>
</protein>
<keyword evidence="2" id="KW-0732">Signal</keyword>
<accession>A0A9C7PY68</accession>
<evidence type="ECO:0000256" key="2">
    <source>
        <dbReference type="SAM" id="SignalP"/>
    </source>
</evidence>
<evidence type="ECO:0000313" key="3">
    <source>
        <dbReference type="EMBL" id="GJQ12590.1"/>
    </source>
</evidence>
<dbReference type="AlphaFoldDB" id="A0A9C7PY68"/>
<keyword evidence="1" id="KW-1133">Transmembrane helix</keyword>
<feature type="signal peptide" evidence="2">
    <location>
        <begin position="1"/>
        <end position="19"/>
    </location>
</feature>
<dbReference type="OrthoDB" id="10314358at2759"/>
<evidence type="ECO:0000313" key="4">
    <source>
        <dbReference type="Proteomes" id="UP001061958"/>
    </source>
</evidence>
<reference evidence="3" key="2">
    <citation type="submission" date="2022-01" db="EMBL/GenBank/DDBJ databases">
        <authorList>
            <person name="Hirooka S."/>
            <person name="Miyagishima S.Y."/>
        </authorList>
    </citation>
    <scope>NUCLEOTIDE SEQUENCE</scope>
    <source>
        <strain evidence="3">NBRC 102759</strain>
    </source>
</reference>
<keyword evidence="1" id="KW-0812">Transmembrane</keyword>
<feature type="transmembrane region" description="Helical" evidence="1">
    <location>
        <begin position="138"/>
        <end position="162"/>
    </location>
</feature>
<gene>
    <name evidence="3" type="ORF">GpartN1_g4381.t1</name>
</gene>
<dbReference type="Proteomes" id="UP001061958">
    <property type="component" value="Unassembled WGS sequence"/>
</dbReference>
<evidence type="ECO:0008006" key="5">
    <source>
        <dbReference type="Google" id="ProtNLM"/>
    </source>
</evidence>
<name>A0A9C7PY68_9RHOD</name>
<feature type="chain" id="PRO_5038714616" description="Transmembrane protein" evidence="2">
    <location>
        <begin position="20"/>
        <end position="214"/>
    </location>
</feature>
<keyword evidence="1" id="KW-0472">Membrane</keyword>
<keyword evidence="4" id="KW-1185">Reference proteome</keyword>
<comment type="caution">
    <text evidence="3">The sequence shown here is derived from an EMBL/GenBank/DDBJ whole genome shotgun (WGS) entry which is preliminary data.</text>
</comment>